<comment type="caution">
    <text evidence="2">The sequence shown here is derived from an EMBL/GenBank/DDBJ whole genome shotgun (WGS) entry which is preliminary data.</text>
</comment>
<feature type="transmembrane region" description="Helical" evidence="1">
    <location>
        <begin position="53"/>
        <end position="72"/>
    </location>
</feature>
<dbReference type="Proteomes" id="UP000743899">
    <property type="component" value="Unassembled WGS sequence"/>
</dbReference>
<keyword evidence="1" id="KW-0472">Membrane</keyword>
<dbReference type="EMBL" id="JAACYS010000033">
    <property type="protein sequence ID" value="NCU17781.1"/>
    <property type="molecule type" value="Genomic_DNA"/>
</dbReference>
<proteinExistence type="predicted"/>
<feature type="transmembrane region" description="Helical" evidence="1">
    <location>
        <begin position="12"/>
        <end position="33"/>
    </location>
</feature>
<protein>
    <submittedName>
        <fullName evidence="2">Uncharacterized protein</fullName>
    </submittedName>
</protein>
<keyword evidence="1" id="KW-0812">Transmembrane</keyword>
<feature type="transmembrane region" description="Helical" evidence="1">
    <location>
        <begin position="111"/>
        <end position="131"/>
    </location>
</feature>
<feature type="transmembrane region" description="Helical" evidence="1">
    <location>
        <begin position="84"/>
        <end position="105"/>
    </location>
</feature>
<evidence type="ECO:0000256" key="1">
    <source>
        <dbReference type="SAM" id="Phobius"/>
    </source>
</evidence>
<gene>
    <name evidence="2" type="ORF">GW534_08440</name>
</gene>
<evidence type="ECO:0000313" key="2">
    <source>
        <dbReference type="EMBL" id="NCU17781.1"/>
    </source>
</evidence>
<name>A0ABX0A5I9_9BACI</name>
<reference evidence="2 3" key="1">
    <citation type="submission" date="2020-01" db="EMBL/GenBank/DDBJ databases">
        <title>A novel Bacillus sp. from Pasinler.</title>
        <authorList>
            <person name="Adiguzel A."/>
            <person name="Ay H."/>
            <person name="Baltaci M.O."/>
        </authorList>
    </citation>
    <scope>NUCLEOTIDE SEQUENCE [LARGE SCALE GENOMIC DNA]</scope>
    <source>
        <strain evidence="2 3">P1</strain>
    </source>
</reference>
<keyword evidence="1" id="KW-1133">Transmembrane helix</keyword>
<sequence length="149" mass="17709">MIFRTLFYYIEKLLIVIATCTVASLLFILIAYLPFKKVENIWMYSFFEGAMGIFLYLLPLFIIWFFPIACYIDSLTFNTKLDRIKALQLQLYSGIVLAFVFTFIFDNFFNVKLFLVYFLISFLTSVIFYYLNMFGNRLVKINLSKEKEA</sequence>
<evidence type="ECO:0000313" key="3">
    <source>
        <dbReference type="Proteomes" id="UP000743899"/>
    </source>
</evidence>
<keyword evidence="3" id="KW-1185">Reference proteome</keyword>
<dbReference type="RefSeq" id="WP_210253474.1">
    <property type="nucleotide sequence ID" value="NZ_JAACYS010000033.1"/>
</dbReference>
<organism evidence="2 3">
    <name type="scientific">Pallidibacillus pasinlerensis</name>
    <dbReference type="NCBI Taxonomy" id="2703818"/>
    <lineage>
        <taxon>Bacteria</taxon>
        <taxon>Bacillati</taxon>
        <taxon>Bacillota</taxon>
        <taxon>Bacilli</taxon>
        <taxon>Bacillales</taxon>
        <taxon>Bacillaceae</taxon>
        <taxon>Pallidibacillus</taxon>
    </lineage>
</organism>
<accession>A0ABX0A5I9</accession>